<dbReference type="CDD" id="cd05466">
    <property type="entry name" value="PBP2_LTTR_substrate"/>
    <property type="match status" value="1"/>
</dbReference>
<feature type="domain" description="LysR substrate-binding" evidence="6">
    <location>
        <begin position="17"/>
        <end position="194"/>
    </location>
</feature>
<dbReference type="InterPro" id="IPR005119">
    <property type="entry name" value="LysR_subst-bd"/>
</dbReference>
<dbReference type="PANTHER" id="PTHR30346">
    <property type="entry name" value="TRANSCRIPTIONAL DUAL REGULATOR HCAR-RELATED"/>
    <property type="match status" value="1"/>
</dbReference>
<keyword evidence="3" id="KW-0238">DNA-binding</keyword>
<evidence type="ECO:0000313" key="8">
    <source>
        <dbReference type="Proteomes" id="UP000661894"/>
    </source>
</evidence>
<organism evidence="7 8">
    <name type="scientific">Oceanitalea stevensii</name>
    <dbReference type="NCBI Taxonomy" id="2763072"/>
    <lineage>
        <taxon>Bacteria</taxon>
        <taxon>Bacillati</taxon>
        <taxon>Actinomycetota</taxon>
        <taxon>Actinomycetes</taxon>
        <taxon>Micrococcales</taxon>
        <taxon>Bogoriellaceae</taxon>
        <taxon>Georgenia</taxon>
    </lineage>
</organism>
<dbReference type="Gene3D" id="3.40.190.10">
    <property type="entry name" value="Periplasmic binding protein-like II"/>
    <property type="match status" value="2"/>
</dbReference>
<feature type="compositionally biased region" description="Basic and acidic residues" evidence="5">
    <location>
        <begin position="194"/>
        <end position="218"/>
    </location>
</feature>
<evidence type="ECO:0000256" key="2">
    <source>
        <dbReference type="ARBA" id="ARBA00023015"/>
    </source>
</evidence>
<proteinExistence type="inferred from homology"/>
<dbReference type="EMBL" id="JACSPO010000003">
    <property type="protein sequence ID" value="MBD8062238.1"/>
    <property type="molecule type" value="Genomic_DNA"/>
</dbReference>
<dbReference type="PANTHER" id="PTHR30346:SF0">
    <property type="entry name" value="HCA OPERON TRANSCRIPTIONAL ACTIVATOR HCAR"/>
    <property type="match status" value="1"/>
</dbReference>
<sequence length="245" mass="26560">MAEPFRVGFAPGVSPGKWFTRWEQRLPDSPLAPRLVEAEDQQRLLAQGEVDMCFVRLPLERDGLHLIPLYEEQPVVVAAKDHPVTAFDEVDVADLAAEHLLQDADACPEWAAVADEVREGRRVEPPPMTVAQAVEVAASGAGILVLPMSVARLHQRKDVRAVPVTGVATTRVGLAWRADNEDPRVETFVGIVRGRTERSSRQPDARPADSSARPEAKHPGPGRGRGAGGGRRRGGPGPRKGRPGR</sequence>
<protein>
    <submittedName>
        <fullName evidence="7">LysR family transcriptional regulator substrate-binding protein</fullName>
    </submittedName>
</protein>
<accession>A0ABR8Z1Q2</accession>
<evidence type="ECO:0000256" key="4">
    <source>
        <dbReference type="ARBA" id="ARBA00023163"/>
    </source>
</evidence>
<evidence type="ECO:0000256" key="1">
    <source>
        <dbReference type="ARBA" id="ARBA00009437"/>
    </source>
</evidence>
<keyword evidence="2" id="KW-0805">Transcription regulation</keyword>
<reference evidence="7 8" key="1">
    <citation type="submission" date="2020-08" db="EMBL/GenBank/DDBJ databases">
        <title>A Genomic Blueprint of the Chicken Gut Microbiome.</title>
        <authorList>
            <person name="Gilroy R."/>
            <person name="Ravi A."/>
            <person name="Getino M."/>
            <person name="Pursley I."/>
            <person name="Horton D.L."/>
            <person name="Alikhan N.-F."/>
            <person name="Baker D."/>
            <person name="Gharbi K."/>
            <person name="Hall N."/>
            <person name="Watson M."/>
            <person name="Adriaenssens E.M."/>
            <person name="Foster-Nyarko E."/>
            <person name="Jarju S."/>
            <person name="Secka A."/>
            <person name="Antonio M."/>
            <person name="Oren A."/>
            <person name="Chaudhuri R."/>
            <person name="La Ragione R.M."/>
            <person name="Hildebrand F."/>
            <person name="Pallen M.J."/>
        </authorList>
    </citation>
    <scope>NUCLEOTIDE SEQUENCE [LARGE SCALE GENOMIC DNA]</scope>
    <source>
        <strain evidence="7 8">Sa1BUA1</strain>
    </source>
</reference>
<gene>
    <name evidence="7" type="ORF">H9624_07865</name>
</gene>
<dbReference type="SUPFAM" id="SSF53850">
    <property type="entry name" value="Periplasmic binding protein-like II"/>
    <property type="match status" value="1"/>
</dbReference>
<evidence type="ECO:0000313" key="7">
    <source>
        <dbReference type="EMBL" id="MBD8062238.1"/>
    </source>
</evidence>
<dbReference type="Proteomes" id="UP000661894">
    <property type="component" value="Unassembled WGS sequence"/>
</dbReference>
<feature type="region of interest" description="Disordered" evidence="5">
    <location>
        <begin position="192"/>
        <end position="245"/>
    </location>
</feature>
<name>A0ABR8Z1Q2_9MICO</name>
<comment type="similarity">
    <text evidence="1">Belongs to the LysR transcriptional regulatory family.</text>
</comment>
<dbReference type="Pfam" id="PF03466">
    <property type="entry name" value="LysR_substrate"/>
    <property type="match status" value="1"/>
</dbReference>
<keyword evidence="8" id="KW-1185">Reference proteome</keyword>
<evidence type="ECO:0000256" key="3">
    <source>
        <dbReference type="ARBA" id="ARBA00023125"/>
    </source>
</evidence>
<evidence type="ECO:0000259" key="6">
    <source>
        <dbReference type="Pfam" id="PF03466"/>
    </source>
</evidence>
<evidence type="ECO:0000256" key="5">
    <source>
        <dbReference type="SAM" id="MobiDB-lite"/>
    </source>
</evidence>
<comment type="caution">
    <text evidence="7">The sequence shown here is derived from an EMBL/GenBank/DDBJ whole genome shotgun (WGS) entry which is preliminary data.</text>
</comment>
<keyword evidence="4" id="KW-0804">Transcription</keyword>
<dbReference type="RefSeq" id="WP_251839359.1">
    <property type="nucleotide sequence ID" value="NZ_JACSPO010000003.1"/>
</dbReference>
<feature type="compositionally biased region" description="Basic residues" evidence="5">
    <location>
        <begin position="230"/>
        <end position="245"/>
    </location>
</feature>